<dbReference type="EMBL" id="JBHSIT010000011">
    <property type="protein sequence ID" value="MFC4912000.1"/>
    <property type="molecule type" value="Genomic_DNA"/>
</dbReference>
<evidence type="ECO:0000256" key="2">
    <source>
        <dbReference type="ARBA" id="ARBA00005466"/>
    </source>
</evidence>
<dbReference type="Gene3D" id="3.30.43.10">
    <property type="entry name" value="Uridine Diphospho-n-acetylenolpyruvylglucosamine Reductase, domain 2"/>
    <property type="match status" value="1"/>
</dbReference>
<dbReference type="InterPro" id="IPR006094">
    <property type="entry name" value="Oxid_FAD_bind_N"/>
</dbReference>
<dbReference type="Gene3D" id="3.30.465.10">
    <property type="match status" value="1"/>
</dbReference>
<name>A0ABV9U8T5_9ACTN</name>
<accession>A0ABV9U8T5</accession>
<keyword evidence="4" id="KW-0274">FAD</keyword>
<feature type="domain" description="FAD-binding PCMH-type" evidence="6">
    <location>
        <begin position="33"/>
        <end position="201"/>
    </location>
</feature>
<evidence type="ECO:0000256" key="4">
    <source>
        <dbReference type="ARBA" id="ARBA00022827"/>
    </source>
</evidence>
<protein>
    <submittedName>
        <fullName evidence="7">FAD-binding oxidoreductase</fullName>
    </submittedName>
</protein>
<keyword evidence="3" id="KW-0285">Flavoprotein</keyword>
<sequence length="436" mass="45811">MTINDLRGALRGRVLPPGDDGFEQASTAWNLTVRQPVAAVAEAADADDVAALVRYARRTGMTVAAQPTGHGASGDVEGLILLRTGLLNEVEVRAEERVVRVGAGAKWQQVLAASGPLGLTGLCGSAPGVGVTGYTLGGGIGWFSRTYGFASDSVRAIEIVDADGEHGRVTAESDPDLFWALRGGGGDFAVVTALELELFPVPTLYGGRVVWPEHRTREVYDAYLEITAEAPRELSVWINRYQPPGAPPMVTLDLAYLGEAARAADLLARIGKIDGAVSDSRGVVPIADLGTITAEPVDPVPSLAHAELLTGLDADAVELLLAKPVEPLINIQIRHLGGALADPDGKAGASGVVTEPYLLAMLGLGLPHTADATRAKQAEVVDDLKAYISGRKPYTVLSPGETAAQSFSGDTLARLRDIKRSRDPHNVFRANYPVLG</sequence>
<dbReference type="InterPro" id="IPR016167">
    <property type="entry name" value="FAD-bd_PCMH_sub1"/>
</dbReference>
<keyword evidence="5" id="KW-0560">Oxidoreductase</keyword>
<evidence type="ECO:0000256" key="5">
    <source>
        <dbReference type="ARBA" id="ARBA00023002"/>
    </source>
</evidence>
<comment type="cofactor">
    <cofactor evidence="1">
        <name>FAD</name>
        <dbReference type="ChEBI" id="CHEBI:57692"/>
    </cofactor>
</comment>
<organism evidence="7 8">
    <name type="scientific">Actinomadura gamaensis</name>
    <dbReference type="NCBI Taxonomy" id="1763541"/>
    <lineage>
        <taxon>Bacteria</taxon>
        <taxon>Bacillati</taxon>
        <taxon>Actinomycetota</taxon>
        <taxon>Actinomycetes</taxon>
        <taxon>Streptosporangiales</taxon>
        <taxon>Thermomonosporaceae</taxon>
        <taxon>Actinomadura</taxon>
    </lineage>
</organism>
<proteinExistence type="inferred from homology"/>
<dbReference type="InterPro" id="IPR036318">
    <property type="entry name" value="FAD-bd_PCMH-like_sf"/>
</dbReference>
<dbReference type="Proteomes" id="UP001595872">
    <property type="component" value="Unassembled WGS sequence"/>
</dbReference>
<dbReference type="InterPro" id="IPR050416">
    <property type="entry name" value="FAD-linked_Oxidoreductase"/>
</dbReference>
<gene>
    <name evidence="7" type="ORF">ACFPCY_32175</name>
</gene>
<dbReference type="RefSeq" id="WP_378261497.1">
    <property type="nucleotide sequence ID" value="NZ_JBHSIT010000011.1"/>
</dbReference>
<dbReference type="PANTHER" id="PTHR42973">
    <property type="entry name" value="BINDING OXIDOREDUCTASE, PUTATIVE (AFU_ORTHOLOGUE AFUA_1G17690)-RELATED"/>
    <property type="match status" value="1"/>
</dbReference>
<dbReference type="PROSITE" id="PS51387">
    <property type="entry name" value="FAD_PCMH"/>
    <property type="match status" value="1"/>
</dbReference>
<reference evidence="8" key="1">
    <citation type="journal article" date="2019" name="Int. J. Syst. Evol. Microbiol.">
        <title>The Global Catalogue of Microorganisms (GCM) 10K type strain sequencing project: providing services to taxonomists for standard genome sequencing and annotation.</title>
        <authorList>
            <consortium name="The Broad Institute Genomics Platform"/>
            <consortium name="The Broad Institute Genome Sequencing Center for Infectious Disease"/>
            <person name="Wu L."/>
            <person name="Ma J."/>
        </authorList>
    </citation>
    <scope>NUCLEOTIDE SEQUENCE [LARGE SCALE GENOMIC DNA]</scope>
    <source>
        <strain evidence="8">KLKA75</strain>
    </source>
</reference>
<dbReference type="InterPro" id="IPR016166">
    <property type="entry name" value="FAD-bd_PCMH"/>
</dbReference>
<keyword evidence="8" id="KW-1185">Reference proteome</keyword>
<dbReference type="Pfam" id="PF01565">
    <property type="entry name" value="FAD_binding_4"/>
    <property type="match status" value="1"/>
</dbReference>
<evidence type="ECO:0000259" key="6">
    <source>
        <dbReference type="PROSITE" id="PS51387"/>
    </source>
</evidence>
<dbReference type="SUPFAM" id="SSF56176">
    <property type="entry name" value="FAD-binding/transporter-associated domain-like"/>
    <property type="match status" value="1"/>
</dbReference>
<comment type="similarity">
    <text evidence="2">Belongs to the oxygen-dependent FAD-linked oxidoreductase family.</text>
</comment>
<evidence type="ECO:0000313" key="7">
    <source>
        <dbReference type="EMBL" id="MFC4912000.1"/>
    </source>
</evidence>
<evidence type="ECO:0000256" key="3">
    <source>
        <dbReference type="ARBA" id="ARBA00022630"/>
    </source>
</evidence>
<comment type="caution">
    <text evidence="7">The sequence shown here is derived from an EMBL/GenBank/DDBJ whole genome shotgun (WGS) entry which is preliminary data.</text>
</comment>
<evidence type="ECO:0000256" key="1">
    <source>
        <dbReference type="ARBA" id="ARBA00001974"/>
    </source>
</evidence>
<evidence type="ECO:0000313" key="8">
    <source>
        <dbReference type="Proteomes" id="UP001595872"/>
    </source>
</evidence>
<dbReference type="PANTHER" id="PTHR42973:SF39">
    <property type="entry name" value="FAD-BINDING PCMH-TYPE DOMAIN-CONTAINING PROTEIN"/>
    <property type="match status" value="1"/>
</dbReference>
<dbReference type="Gene3D" id="3.40.462.20">
    <property type="match status" value="1"/>
</dbReference>
<dbReference type="InterPro" id="IPR016169">
    <property type="entry name" value="FAD-bd_PCMH_sub2"/>
</dbReference>